<keyword evidence="2" id="KW-0597">Phosphoprotein</keyword>
<dbReference type="InterPro" id="IPR009081">
    <property type="entry name" value="PP-bd_ACP"/>
</dbReference>
<keyword evidence="1" id="KW-0596">Phosphopantetheine</keyword>
<sequence length="148" mass="16046">MVDTVRADDTVAPHADSTRTTAVARIAALAPSERREALEALVAREVRSALLMTDDEELPHDVSYFDLGMTSLLITEVKSRLERLLGRTINANVLFNQPTVGRLLDHLAEDLLADVLAPAPSAPAPARAAAPPDDRALVDDVLRDLYRA</sequence>
<dbReference type="Gene3D" id="1.10.1200.10">
    <property type="entry name" value="ACP-like"/>
    <property type="match status" value="1"/>
</dbReference>
<dbReference type="AlphaFoldDB" id="A0A1C5HV02"/>
<dbReference type="SMART" id="SM00823">
    <property type="entry name" value="PKS_PP"/>
    <property type="match status" value="1"/>
</dbReference>
<proteinExistence type="predicted"/>
<evidence type="ECO:0000256" key="1">
    <source>
        <dbReference type="ARBA" id="ARBA00022450"/>
    </source>
</evidence>
<dbReference type="RefSeq" id="WP_231926827.1">
    <property type="nucleotide sequence ID" value="NZ_JBHLYF010000006.1"/>
</dbReference>
<evidence type="ECO:0000313" key="5">
    <source>
        <dbReference type="Proteomes" id="UP000198210"/>
    </source>
</evidence>
<reference evidence="4 5" key="1">
    <citation type="submission" date="2016-06" db="EMBL/GenBank/DDBJ databases">
        <authorList>
            <person name="Kjaerup R.B."/>
            <person name="Dalgaard T.S."/>
            <person name="Juul-Madsen H.R."/>
        </authorList>
    </citation>
    <scope>NUCLEOTIDE SEQUENCE [LARGE SCALE GENOMIC DNA]</scope>
    <source>
        <strain evidence="4 5">DSM 45097</strain>
    </source>
</reference>
<dbReference type="PROSITE" id="PS50075">
    <property type="entry name" value="CARRIER"/>
    <property type="match status" value="1"/>
</dbReference>
<feature type="domain" description="Carrier" evidence="3">
    <location>
        <begin position="36"/>
        <end position="111"/>
    </location>
</feature>
<gene>
    <name evidence="4" type="ORF">GA0074704_2389</name>
</gene>
<organism evidence="4 5">
    <name type="scientific">Micromonospora siamensis</name>
    <dbReference type="NCBI Taxonomy" id="299152"/>
    <lineage>
        <taxon>Bacteria</taxon>
        <taxon>Bacillati</taxon>
        <taxon>Actinomycetota</taxon>
        <taxon>Actinomycetes</taxon>
        <taxon>Micromonosporales</taxon>
        <taxon>Micromonosporaceae</taxon>
        <taxon>Micromonospora</taxon>
    </lineage>
</organism>
<dbReference type="EMBL" id="LT607751">
    <property type="protein sequence ID" value="SCG49723.1"/>
    <property type="molecule type" value="Genomic_DNA"/>
</dbReference>
<name>A0A1C5HV02_9ACTN</name>
<evidence type="ECO:0000259" key="3">
    <source>
        <dbReference type="PROSITE" id="PS50075"/>
    </source>
</evidence>
<evidence type="ECO:0000313" key="4">
    <source>
        <dbReference type="EMBL" id="SCG49723.1"/>
    </source>
</evidence>
<dbReference type="Pfam" id="PF00550">
    <property type="entry name" value="PP-binding"/>
    <property type="match status" value="1"/>
</dbReference>
<keyword evidence="5" id="KW-1185">Reference proteome</keyword>
<dbReference type="InterPro" id="IPR020806">
    <property type="entry name" value="PKS_PP-bd"/>
</dbReference>
<accession>A0A1C5HV02</accession>
<dbReference type="GO" id="GO:0031177">
    <property type="term" value="F:phosphopantetheine binding"/>
    <property type="evidence" value="ECO:0007669"/>
    <property type="project" value="InterPro"/>
</dbReference>
<evidence type="ECO:0000256" key="2">
    <source>
        <dbReference type="ARBA" id="ARBA00022553"/>
    </source>
</evidence>
<dbReference type="Proteomes" id="UP000198210">
    <property type="component" value="Chromosome I"/>
</dbReference>
<dbReference type="SUPFAM" id="SSF47336">
    <property type="entry name" value="ACP-like"/>
    <property type="match status" value="1"/>
</dbReference>
<protein>
    <submittedName>
        <fullName evidence="4">Phosphopantetheine attachment site</fullName>
    </submittedName>
</protein>
<dbReference type="InterPro" id="IPR036736">
    <property type="entry name" value="ACP-like_sf"/>
</dbReference>